<feature type="transmembrane region" description="Helical" evidence="1">
    <location>
        <begin position="42"/>
        <end position="63"/>
    </location>
</feature>
<dbReference type="PANTHER" id="PTHR36153">
    <property type="entry name" value="INNER MEMBRANE PROTEIN-RELATED"/>
    <property type="match status" value="1"/>
</dbReference>
<organism evidence="5 6">
    <name type="scientific">Methylocella silvestris (strain DSM 15510 / CIP 108128 / LMG 27833 / NCIMB 13906 / BL2)</name>
    <dbReference type="NCBI Taxonomy" id="395965"/>
    <lineage>
        <taxon>Bacteria</taxon>
        <taxon>Pseudomonadati</taxon>
        <taxon>Pseudomonadota</taxon>
        <taxon>Alphaproteobacteria</taxon>
        <taxon>Hyphomicrobiales</taxon>
        <taxon>Beijerinckiaceae</taxon>
        <taxon>Methylocella</taxon>
    </lineage>
</organism>
<dbReference type="SUPFAM" id="SSF52540">
    <property type="entry name" value="P-loop containing nucleoside triphosphate hydrolases"/>
    <property type="match status" value="1"/>
</dbReference>
<feature type="transmembrane region" description="Helical" evidence="1">
    <location>
        <begin position="7"/>
        <end position="30"/>
    </location>
</feature>
<accession>B8ETF6</accession>
<keyword evidence="1" id="KW-0472">Membrane</keyword>
<dbReference type="PANTHER" id="PTHR36153:SF1">
    <property type="entry name" value="TYPE VI SECRETION SYSTEM COMPONENT TSSM1"/>
    <property type="match status" value="1"/>
</dbReference>
<dbReference type="RefSeq" id="WP_012591867.1">
    <property type="nucleotide sequence ID" value="NC_011666.1"/>
</dbReference>
<sequence>MNRKFWLRLSISVIGALALGALIWLAAPLIPLRGAYPLEEPLPRAALIAVIFALIGGAGLYRFNRRRKGAARIAQSLTAEGHPGDDSDAPVLAERMKEALSVLRGRGGRANYLYDLPWYVLIGPPGSGKTTALINSGLEFPLAGGVKPGAVKGVGGTRYCDWWFTEDAVLIDTAGRYTTQDSDARADQKSWLAFLDLLKKNRPRQPINGVLVAISLEDILTLPAEEVAAHAAAIRARLIELHQRLKVDFPVYAVFTKADLLIGFMEFFGDLDEAGRRQVWGATFATMDKSKSMLAEAPFEFKALLDPLSRIAQNRLDEEKDPATRVLAFGFPAQMAALQAPVIGFLDAIFDPARYKIRAALRGFYFTSGTQQGTPIDQLLGALAKGFGAEAVGTPVYSGQGKSFFLTDLIKKVVIGEAGWVSTGRGNRIVKMAAFASLIVAAPLLIGAWWVSYARNVDRIGQTVEAAQKYPAASRGVGDADVVSDRDLAKALPALHALRYLPGGYADSDAEQISGGLGLNQTARLRSAAASAYGVGLERMLRPRLVYRLEEQLEASANDPANLFDALKVYLMLGGLETVDRQLLVNWMQRDWSETLYPGPKNSEGRKELEQHLLAMLDLETGHGAFVQLNGPLVEKAQAALARETVADRALRIMAARAKASLRPDWSAAKVGGAGALVVFEPSIEAISVPYFLTRTGYEGFVKALPSVVEEMARDRWVLGAAGETPEISAQYDHLRETLVDAYAKSFIDAWREAIGKLKIRKLTAERPSYPLLTAASSVTSPFIRLLESIRDETQLSTSDGDAPTKSASVEGEAMAVVGGDGKTPAQMIEAALAPYHKLVEGDPGQRPIDRTLSELNEIRVNLSRLATNNAPTGEIAERIESGVGRLKAAAAALPPPFAGMMEQTGSDILREVTESAVARTVAKLREQVTFTCQEKIGGRYPFTKDAERDVELDDFARMFGPKGLIDQFFGTYVLAFADTSGPQWKWRDDSPLAKEFAPSALADFKIAADIRAAFFGADRSDPSAPAFSYAVTPPPVSGVRLEIDATLITGGQGATTVQWPGTAENHRTLLTMRSNAARPPMLLQSGVWSVYRLLDTAKLNADGTQATFSLGGRDLAFRFVSTPANGDAGMRPLNIAQLRAFHCPGGS</sequence>
<dbReference type="InterPro" id="IPR025743">
    <property type="entry name" value="TssM1_N"/>
</dbReference>
<gene>
    <name evidence="5" type="ordered locus">Msil_2881</name>
</gene>
<reference evidence="5 6" key="1">
    <citation type="journal article" date="2010" name="J. Bacteriol.">
        <title>Complete genome sequence of the aerobic facultative methanotroph Methylocella silvestris BL2.</title>
        <authorList>
            <person name="Chen Y."/>
            <person name="Crombie A."/>
            <person name="Rahman M.T."/>
            <person name="Dedysh S.N."/>
            <person name="Liesack W."/>
            <person name="Stott M.B."/>
            <person name="Alam M."/>
            <person name="Theisen A.R."/>
            <person name="Murrell J.C."/>
            <person name="Dunfield P.F."/>
        </authorList>
    </citation>
    <scope>NUCLEOTIDE SEQUENCE [LARGE SCALE GENOMIC DNA]</scope>
    <source>
        <strain evidence="6">DSM 15510 / CIP 108128 / LMG 27833 / NCIMB 13906 / BL2</strain>
    </source>
</reference>
<keyword evidence="6" id="KW-1185">Reference proteome</keyword>
<evidence type="ECO:0000259" key="2">
    <source>
        <dbReference type="Pfam" id="PF06744"/>
    </source>
</evidence>
<dbReference type="HOGENOM" id="CLU_003353_2_1_5"/>
<dbReference type="InterPro" id="IPR009612">
    <property type="entry name" value="IcmF-rel"/>
</dbReference>
<dbReference type="KEGG" id="msl:Msil_2881"/>
<dbReference type="Pfam" id="PF06744">
    <property type="entry name" value="IcmF_C"/>
    <property type="match status" value="1"/>
</dbReference>
<dbReference type="InterPro" id="IPR010623">
    <property type="entry name" value="IcmF_C"/>
</dbReference>
<dbReference type="Proteomes" id="UP000002257">
    <property type="component" value="Chromosome"/>
</dbReference>
<dbReference type="CDD" id="cd00882">
    <property type="entry name" value="Ras_like_GTPase"/>
    <property type="match status" value="1"/>
</dbReference>
<evidence type="ECO:0000259" key="4">
    <source>
        <dbReference type="Pfam" id="PF14331"/>
    </source>
</evidence>
<dbReference type="eggNOG" id="COG3523">
    <property type="taxonomic scope" value="Bacteria"/>
</dbReference>
<dbReference type="InterPro" id="IPR017731">
    <property type="entry name" value="TssM1-like"/>
</dbReference>
<dbReference type="InterPro" id="IPR053156">
    <property type="entry name" value="T6SS_TssM-like"/>
</dbReference>
<proteinExistence type="predicted"/>
<dbReference type="Pfam" id="PF06761">
    <property type="entry name" value="IcmF-related"/>
    <property type="match status" value="1"/>
</dbReference>
<keyword evidence="1" id="KW-1133">Transmembrane helix</keyword>
<feature type="domain" description="Type VI secretion system component TssM1 N-terminal" evidence="4">
    <location>
        <begin position="185"/>
        <end position="425"/>
    </location>
</feature>
<evidence type="ECO:0000313" key="6">
    <source>
        <dbReference type="Proteomes" id="UP000002257"/>
    </source>
</evidence>
<evidence type="ECO:0000313" key="5">
    <source>
        <dbReference type="EMBL" id="ACK51798.1"/>
    </source>
</evidence>
<keyword evidence="1" id="KW-0812">Transmembrane</keyword>
<dbReference type="AlphaFoldDB" id="B8ETF6"/>
<protein>
    <submittedName>
        <fullName evidence="5">Type VI secretion protein IcmF</fullName>
    </submittedName>
</protein>
<dbReference type="InterPro" id="IPR027417">
    <property type="entry name" value="P-loop_NTPase"/>
</dbReference>
<evidence type="ECO:0000256" key="1">
    <source>
        <dbReference type="SAM" id="Phobius"/>
    </source>
</evidence>
<dbReference type="Pfam" id="PF14331">
    <property type="entry name" value="IcmF-related_N"/>
    <property type="match status" value="1"/>
</dbReference>
<feature type="domain" description="IcmF-related" evidence="3">
    <location>
        <begin position="492"/>
        <end position="795"/>
    </location>
</feature>
<dbReference type="NCBIfam" id="TIGR03348">
    <property type="entry name" value="VI_IcmF"/>
    <property type="match status" value="1"/>
</dbReference>
<dbReference type="EMBL" id="CP001280">
    <property type="protein sequence ID" value="ACK51798.1"/>
    <property type="molecule type" value="Genomic_DNA"/>
</dbReference>
<feature type="transmembrane region" description="Helical" evidence="1">
    <location>
        <begin position="432"/>
        <end position="451"/>
    </location>
</feature>
<name>B8ETF6_METSB</name>
<dbReference type="OrthoDB" id="9758229at2"/>
<feature type="domain" description="Type VI secretion system IcmF C-terminal" evidence="2">
    <location>
        <begin position="1035"/>
        <end position="1122"/>
    </location>
</feature>
<evidence type="ECO:0000259" key="3">
    <source>
        <dbReference type="Pfam" id="PF06761"/>
    </source>
</evidence>
<dbReference type="STRING" id="395965.Msil_2881"/>